<feature type="region of interest" description="Disordered" evidence="8">
    <location>
        <begin position="12"/>
        <end position="32"/>
    </location>
</feature>
<keyword evidence="4 7" id="KW-0812">Transmembrane</keyword>
<dbReference type="SUPFAM" id="SSF161098">
    <property type="entry name" value="MetI-like"/>
    <property type="match status" value="1"/>
</dbReference>
<keyword evidence="11" id="KW-1185">Reference proteome</keyword>
<dbReference type="InterPro" id="IPR035906">
    <property type="entry name" value="MetI-like_sf"/>
</dbReference>
<dbReference type="Pfam" id="PF00528">
    <property type="entry name" value="BPD_transp_1"/>
    <property type="match status" value="1"/>
</dbReference>
<dbReference type="Proteomes" id="UP001209083">
    <property type="component" value="Chromosome"/>
</dbReference>
<evidence type="ECO:0000259" key="9">
    <source>
        <dbReference type="PROSITE" id="PS50928"/>
    </source>
</evidence>
<evidence type="ECO:0000256" key="8">
    <source>
        <dbReference type="SAM" id="MobiDB-lite"/>
    </source>
</evidence>
<organism evidence="10 11">
    <name type="scientific">Saxibacter everestensis</name>
    <dbReference type="NCBI Taxonomy" id="2909229"/>
    <lineage>
        <taxon>Bacteria</taxon>
        <taxon>Bacillati</taxon>
        <taxon>Actinomycetota</taxon>
        <taxon>Actinomycetes</taxon>
        <taxon>Micrococcales</taxon>
        <taxon>Brevibacteriaceae</taxon>
        <taxon>Saxibacter</taxon>
    </lineage>
</organism>
<feature type="domain" description="ABC transmembrane type-1" evidence="9">
    <location>
        <begin position="92"/>
        <end position="276"/>
    </location>
</feature>
<evidence type="ECO:0000313" key="10">
    <source>
        <dbReference type="EMBL" id="WGW11682.1"/>
    </source>
</evidence>
<dbReference type="EMBL" id="CP090958">
    <property type="protein sequence ID" value="WGW11682.1"/>
    <property type="molecule type" value="Genomic_DNA"/>
</dbReference>
<name>A0ABY8QRW1_9MICO</name>
<keyword evidence="6 7" id="KW-0472">Membrane</keyword>
<accession>A0ABY8QRW1</accession>
<keyword evidence="3" id="KW-1003">Cell membrane</keyword>
<feature type="transmembrane region" description="Helical" evidence="7">
    <location>
        <begin position="252"/>
        <end position="275"/>
    </location>
</feature>
<evidence type="ECO:0000256" key="1">
    <source>
        <dbReference type="ARBA" id="ARBA00004651"/>
    </source>
</evidence>
<dbReference type="InterPro" id="IPR000515">
    <property type="entry name" value="MetI-like"/>
</dbReference>
<protein>
    <submittedName>
        <fullName evidence="10">ABC transporter permease</fullName>
    </submittedName>
</protein>
<evidence type="ECO:0000256" key="7">
    <source>
        <dbReference type="RuleBase" id="RU363032"/>
    </source>
</evidence>
<evidence type="ECO:0000256" key="4">
    <source>
        <dbReference type="ARBA" id="ARBA00022692"/>
    </source>
</evidence>
<comment type="similarity">
    <text evidence="7">Belongs to the binding-protein-dependent transport system permease family.</text>
</comment>
<dbReference type="CDD" id="cd06261">
    <property type="entry name" value="TM_PBP2"/>
    <property type="match status" value="1"/>
</dbReference>
<evidence type="ECO:0000256" key="2">
    <source>
        <dbReference type="ARBA" id="ARBA00022448"/>
    </source>
</evidence>
<evidence type="ECO:0000256" key="6">
    <source>
        <dbReference type="ARBA" id="ARBA00023136"/>
    </source>
</evidence>
<feature type="transmembrane region" description="Helical" evidence="7">
    <location>
        <begin position="202"/>
        <end position="232"/>
    </location>
</feature>
<evidence type="ECO:0000313" key="11">
    <source>
        <dbReference type="Proteomes" id="UP001209083"/>
    </source>
</evidence>
<dbReference type="RefSeq" id="WP_349638472.1">
    <property type="nucleotide sequence ID" value="NZ_CP090958.1"/>
</dbReference>
<proteinExistence type="inferred from homology"/>
<feature type="transmembrane region" description="Helical" evidence="7">
    <location>
        <begin position="48"/>
        <end position="68"/>
    </location>
</feature>
<feature type="transmembrane region" description="Helical" evidence="7">
    <location>
        <begin position="130"/>
        <end position="152"/>
    </location>
</feature>
<dbReference type="PROSITE" id="PS50928">
    <property type="entry name" value="ABC_TM1"/>
    <property type="match status" value="1"/>
</dbReference>
<dbReference type="PANTHER" id="PTHR30151:SF0">
    <property type="entry name" value="ABC TRANSPORTER PERMEASE PROTEIN MJ0413-RELATED"/>
    <property type="match status" value="1"/>
</dbReference>
<evidence type="ECO:0000256" key="5">
    <source>
        <dbReference type="ARBA" id="ARBA00022989"/>
    </source>
</evidence>
<comment type="subcellular location">
    <subcellularLocation>
        <location evidence="1 7">Cell membrane</location>
        <topology evidence="1 7">Multi-pass membrane protein</topology>
    </subcellularLocation>
</comment>
<reference evidence="10 11" key="1">
    <citation type="submission" date="2023-05" db="EMBL/GenBank/DDBJ databases">
        <title>Lithophilousrod everest ZFBP1038 complete genpme.</title>
        <authorList>
            <person name="Tian M."/>
        </authorList>
    </citation>
    <scope>NUCLEOTIDE SEQUENCE [LARGE SCALE GENOMIC DNA]</scope>
    <source>
        <strain evidence="10 11">ZFBP1038</strain>
    </source>
</reference>
<gene>
    <name evidence="10" type="ORF">LWF01_16550</name>
</gene>
<dbReference type="PANTHER" id="PTHR30151">
    <property type="entry name" value="ALKANE SULFONATE ABC TRANSPORTER-RELATED, MEMBRANE SUBUNIT"/>
    <property type="match status" value="1"/>
</dbReference>
<feature type="transmembrane region" description="Helical" evidence="7">
    <location>
        <begin position="88"/>
        <end position="118"/>
    </location>
</feature>
<sequence length="285" mass="30692">MALGTERINRAGTDARSGRAGRGAAKRGSALANGFGGKRPSIPPLRGLLPLVVILVLWQLFGPAKSVYAPPPLSWVEQLVRLWSDGTLPAALLDTIATFAISVTIATVLGTILGALVGRYRVLDRMFGPIFEFFRVLPPAAIVPLAVLIAGYSQDMKVGVVVLSAIWPILLQVRATARGLDPILFDVARVLRLDRKSTFRKVLLPSITPAILQGLRLATPILLIIVLLVEIVTRINGLGGQIQQATENYQSAAVYGLLVVTGILVLAMNVIVGALESWFLRYRPH</sequence>
<evidence type="ECO:0000256" key="3">
    <source>
        <dbReference type="ARBA" id="ARBA00022475"/>
    </source>
</evidence>
<dbReference type="Gene3D" id="1.10.3720.10">
    <property type="entry name" value="MetI-like"/>
    <property type="match status" value="1"/>
</dbReference>
<keyword evidence="5 7" id="KW-1133">Transmembrane helix</keyword>
<keyword evidence="2 7" id="KW-0813">Transport</keyword>
<feature type="compositionally biased region" description="Low complexity" evidence="8">
    <location>
        <begin position="22"/>
        <end position="32"/>
    </location>
</feature>